<dbReference type="RefSeq" id="WP_202955710.1">
    <property type="nucleotide sequence ID" value="NZ_JAPCID010000009.1"/>
</dbReference>
<dbReference type="InterPro" id="IPR014710">
    <property type="entry name" value="RmlC-like_jellyroll"/>
</dbReference>
<evidence type="ECO:0000313" key="3">
    <source>
        <dbReference type="Proteomes" id="UP001147700"/>
    </source>
</evidence>
<dbReference type="InterPro" id="IPR013096">
    <property type="entry name" value="Cupin_2"/>
</dbReference>
<evidence type="ECO:0000313" key="2">
    <source>
        <dbReference type="EMBL" id="MDA0137376.1"/>
    </source>
</evidence>
<dbReference type="InterPro" id="IPR052535">
    <property type="entry name" value="Bacilysin_H2HPP_isomerase"/>
</dbReference>
<evidence type="ECO:0000259" key="1">
    <source>
        <dbReference type="Pfam" id="PF07883"/>
    </source>
</evidence>
<dbReference type="EMBL" id="JAPCID010000009">
    <property type="protein sequence ID" value="MDA0137376.1"/>
    <property type="molecule type" value="Genomic_DNA"/>
</dbReference>
<dbReference type="SUPFAM" id="SSF51182">
    <property type="entry name" value="RmlC-like cupins"/>
    <property type="match status" value="1"/>
</dbReference>
<feature type="domain" description="Cupin type-2" evidence="1">
    <location>
        <begin position="33"/>
        <end position="85"/>
    </location>
</feature>
<name>A0ABT4RG70_9ACTN</name>
<dbReference type="InterPro" id="IPR011051">
    <property type="entry name" value="RmlC_Cupin_sf"/>
</dbReference>
<comment type="caution">
    <text evidence="2">The sequence shown here is derived from an EMBL/GenBank/DDBJ whole genome shotgun (WGS) entry which is preliminary data.</text>
</comment>
<dbReference type="Proteomes" id="UP001147700">
    <property type="component" value="Unassembled WGS sequence"/>
</dbReference>
<gene>
    <name evidence="2" type="ORF">OJ962_07720</name>
</gene>
<sequence>MTDFHQLDDLPVTEAFRGIRHRAVHSDQVTFAVFELDPDTELPRHSHHNEQVGTVIRGSLTLNGTEVGVGGLWVIPAHEEHGGRSGPDGATVVEVFAPPRDDWPR</sequence>
<dbReference type="PANTHER" id="PTHR40112:SF1">
    <property type="entry name" value="H2HPP ISOMERASE"/>
    <property type="match status" value="1"/>
</dbReference>
<dbReference type="PANTHER" id="PTHR40112">
    <property type="entry name" value="H2HPP ISOMERASE"/>
    <property type="match status" value="1"/>
</dbReference>
<organism evidence="2 3">
    <name type="scientific">Solirubrobacter deserti</name>
    <dbReference type="NCBI Taxonomy" id="2282478"/>
    <lineage>
        <taxon>Bacteria</taxon>
        <taxon>Bacillati</taxon>
        <taxon>Actinomycetota</taxon>
        <taxon>Thermoleophilia</taxon>
        <taxon>Solirubrobacterales</taxon>
        <taxon>Solirubrobacteraceae</taxon>
        <taxon>Solirubrobacter</taxon>
    </lineage>
</organism>
<dbReference type="Pfam" id="PF07883">
    <property type="entry name" value="Cupin_2"/>
    <property type="match status" value="1"/>
</dbReference>
<reference evidence="2" key="1">
    <citation type="submission" date="2022-10" db="EMBL/GenBank/DDBJ databases">
        <title>The WGS of Solirubrobacter sp. CPCC 204708.</title>
        <authorList>
            <person name="Jiang Z."/>
        </authorList>
    </citation>
    <scope>NUCLEOTIDE SEQUENCE</scope>
    <source>
        <strain evidence="2">CPCC 204708</strain>
    </source>
</reference>
<keyword evidence="3" id="KW-1185">Reference proteome</keyword>
<protein>
    <recommendedName>
        <fullName evidence="1">Cupin type-2 domain-containing protein</fullName>
    </recommendedName>
</protein>
<dbReference type="Gene3D" id="2.60.120.10">
    <property type="entry name" value="Jelly Rolls"/>
    <property type="match status" value="1"/>
</dbReference>
<proteinExistence type="predicted"/>
<accession>A0ABT4RG70</accession>